<comment type="caution">
    <text evidence="1">The sequence shown here is derived from an EMBL/GenBank/DDBJ whole genome shotgun (WGS) entry which is preliminary data.</text>
</comment>
<dbReference type="Proteomes" id="UP001266305">
    <property type="component" value="Unassembled WGS sequence"/>
</dbReference>
<proteinExistence type="predicted"/>
<evidence type="ECO:0000313" key="2">
    <source>
        <dbReference type="Proteomes" id="UP001266305"/>
    </source>
</evidence>
<dbReference type="EMBL" id="JASSZA010000015">
    <property type="protein sequence ID" value="KAK2093343.1"/>
    <property type="molecule type" value="Genomic_DNA"/>
</dbReference>
<feature type="non-terminal residue" evidence="1">
    <location>
        <position position="1"/>
    </location>
</feature>
<accession>A0ABQ9U8F0</accession>
<evidence type="ECO:0000313" key="1">
    <source>
        <dbReference type="EMBL" id="KAK2093343.1"/>
    </source>
</evidence>
<organism evidence="1 2">
    <name type="scientific">Saguinus oedipus</name>
    <name type="common">Cotton-top tamarin</name>
    <name type="synonym">Oedipomidas oedipus</name>
    <dbReference type="NCBI Taxonomy" id="9490"/>
    <lineage>
        <taxon>Eukaryota</taxon>
        <taxon>Metazoa</taxon>
        <taxon>Chordata</taxon>
        <taxon>Craniata</taxon>
        <taxon>Vertebrata</taxon>
        <taxon>Euteleostomi</taxon>
        <taxon>Mammalia</taxon>
        <taxon>Eutheria</taxon>
        <taxon>Euarchontoglires</taxon>
        <taxon>Primates</taxon>
        <taxon>Haplorrhini</taxon>
        <taxon>Platyrrhini</taxon>
        <taxon>Cebidae</taxon>
        <taxon>Callitrichinae</taxon>
        <taxon>Saguinus</taxon>
    </lineage>
</organism>
<name>A0ABQ9U8F0_SAGOE</name>
<sequence>ARLPRHRLPTKKHSVSFNKSSVDMVALVSIEMRGFRHWKEPRQLDPKSSTQPTE</sequence>
<reference evidence="1 2" key="1">
    <citation type="submission" date="2023-05" db="EMBL/GenBank/DDBJ databases">
        <title>B98-5 Cell Line De Novo Hybrid Assembly: An Optical Mapping Approach.</title>
        <authorList>
            <person name="Kananen K."/>
            <person name="Auerbach J.A."/>
            <person name="Kautto E."/>
            <person name="Blachly J.S."/>
        </authorList>
    </citation>
    <scope>NUCLEOTIDE SEQUENCE [LARGE SCALE GENOMIC DNA]</scope>
    <source>
        <strain evidence="1">B95-8</strain>
        <tissue evidence="1">Cell line</tissue>
    </source>
</reference>
<keyword evidence="2" id="KW-1185">Reference proteome</keyword>
<protein>
    <submittedName>
        <fullName evidence="1">Uncharacterized protein</fullName>
    </submittedName>
</protein>
<gene>
    <name evidence="1" type="ORF">P7K49_029872</name>
</gene>